<dbReference type="SUPFAM" id="SSF47819">
    <property type="entry name" value="HRDC-like"/>
    <property type="match status" value="2"/>
</dbReference>
<protein>
    <recommendedName>
        <fullName evidence="6">Ribonuclease D</fullName>
        <shortName evidence="6">RNase D</shortName>
        <ecNumber evidence="6">3.1.13.5</ecNumber>
    </recommendedName>
</protein>
<comment type="catalytic activity">
    <reaction evidence="6">
        <text>Exonucleolytic cleavage that removes extra residues from the 3'-terminus of tRNA to produce 5'-mononucleotides.</text>
        <dbReference type="EC" id="3.1.13.5"/>
    </reaction>
</comment>
<dbReference type="Gene3D" id="1.10.150.80">
    <property type="entry name" value="HRDC domain"/>
    <property type="match status" value="1"/>
</dbReference>
<name>A0A318N308_9PROT</name>
<comment type="subcellular location">
    <subcellularLocation>
        <location evidence="6">Cytoplasm</location>
    </subcellularLocation>
</comment>
<comment type="function">
    <text evidence="6">Exonuclease involved in the 3' processing of various precursor tRNAs. Initiates hydrolysis at the 3'-terminus of an RNA molecule and releases 5'-mononucleotides.</text>
</comment>
<dbReference type="PANTHER" id="PTHR47649">
    <property type="entry name" value="RIBONUCLEASE D"/>
    <property type="match status" value="1"/>
</dbReference>
<dbReference type="Pfam" id="PF01612">
    <property type="entry name" value="DNA_pol_A_exo1"/>
    <property type="match status" value="1"/>
</dbReference>
<dbReference type="Gene3D" id="3.30.420.10">
    <property type="entry name" value="Ribonuclease H-like superfamily/Ribonuclease H"/>
    <property type="match status" value="1"/>
</dbReference>
<evidence type="ECO:0000259" key="7">
    <source>
        <dbReference type="PROSITE" id="PS50967"/>
    </source>
</evidence>
<comment type="similarity">
    <text evidence="6">Belongs to the RNase D family.</text>
</comment>
<dbReference type="GO" id="GO:0000166">
    <property type="term" value="F:nucleotide binding"/>
    <property type="evidence" value="ECO:0007669"/>
    <property type="project" value="InterPro"/>
</dbReference>
<keyword evidence="5 6" id="KW-0269">Exonuclease</keyword>
<comment type="cofactor">
    <cofactor evidence="6">
        <name>a divalent metal cation</name>
        <dbReference type="ChEBI" id="CHEBI:60240"/>
    </cofactor>
</comment>
<evidence type="ECO:0000256" key="6">
    <source>
        <dbReference type="HAMAP-Rule" id="MF_01899"/>
    </source>
</evidence>
<dbReference type="SMART" id="SM00341">
    <property type="entry name" value="HRDC"/>
    <property type="match status" value="1"/>
</dbReference>
<proteinExistence type="inferred from homology"/>
<dbReference type="Proteomes" id="UP000247565">
    <property type="component" value="Unassembled WGS sequence"/>
</dbReference>
<dbReference type="GO" id="GO:0008408">
    <property type="term" value="F:3'-5' exonuclease activity"/>
    <property type="evidence" value="ECO:0007669"/>
    <property type="project" value="InterPro"/>
</dbReference>
<evidence type="ECO:0000256" key="5">
    <source>
        <dbReference type="ARBA" id="ARBA00022839"/>
    </source>
</evidence>
<evidence type="ECO:0000256" key="3">
    <source>
        <dbReference type="ARBA" id="ARBA00022722"/>
    </source>
</evidence>
<dbReference type="EMBL" id="QGLT01000001">
    <property type="protein sequence ID" value="PXZ02053.1"/>
    <property type="molecule type" value="Genomic_DNA"/>
</dbReference>
<dbReference type="InterPro" id="IPR051086">
    <property type="entry name" value="RNase_D-like"/>
</dbReference>
<dbReference type="NCBIfam" id="TIGR01388">
    <property type="entry name" value="rnd"/>
    <property type="match status" value="1"/>
</dbReference>
<keyword evidence="2 6" id="KW-0819">tRNA processing</keyword>
<evidence type="ECO:0000256" key="1">
    <source>
        <dbReference type="ARBA" id="ARBA00022490"/>
    </source>
</evidence>
<evidence type="ECO:0000256" key="4">
    <source>
        <dbReference type="ARBA" id="ARBA00022801"/>
    </source>
</evidence>
<gene>
    <name evidence="6 8" type="primary">rnd</name>
    <name evidence="8" type="ORF">DK869_03400</name>
</gene>
<evidence type="ECO:0000313" key="9">
    <source>
        <dbReference type="Proteomes" id="UP000247565"/>
    </source>
</evidence>
<dbReference type="InterPro" id="IPR036397">
    <property type="entry name" value="RNaseH_sf"/>
</dbReference>
<feature type="domain" description="HRDC" evidence="7">
    <location>
        <begin position="217"/>
        <end position="298"/>
    </location>
</feature>
<dbReference type="PANTHER" id="PTHR47649:SF1">
    <property type="entry name" value="RIBONUCLEASE D"/>
    <property type="match status" value="1"/>
</dbReference>
<dbReference type="SMART" id="SM00474">
    <property type="entry name" value="35EXOc"/>
    <property type="match status" value="1"/>
</dbReference>
<comment type="caution">
    <text evidence="8">The sequence shown here is derived from an EMBL/GenBank/DDBJ whole genome shotgun (WGS) entry which is preliminary data.</text>
</comment>
<dbReference type="AlphaFoldDB" id="A0A318N308"/>
<dbReference type="InterPro" id="IPR012337">
    <property type="entry name" value="RNaseH-like_sf"/>
</dbReference>
<dbReference type="GO" id="GO:0003676">
    <property type="term" value="F:nucleic acid binding"/>
    <property type="evidence" value="ECO:0007669"/>
    <property type="project" value="InterPro"/>
</dbReference>
<keyword evidence="4 6" id="KW-0378">Hydrolase</keyword>
<dbReference type="RefSeq" id="WP_110438571.1">
    <property type="nucleotide sequence ID" value="NZ_CP046393.1"/>
</dbReference>
<keyword evidence="3 6" id="KW-0540">Nuclease</keyword>
<evidence type="ECO:0000313" key="8">
    <source>
        <dbReference type="EMBL" id="PXZ02053.1"/>
    </source>
</evidence>
<dbReference type="HAMAP" id="MF_01899">
    <property type="entry name" value="RNase_D"/>
    <property type="match status" value="1"/>
</dbReference>
<dbReference type="Pfam" id="PF00570">
    <property type="entry name" value="HRDC"/>
    <property type="match status" value="1"/>
</dbReference>
<reference evidence="8 9" key="1">
    <citation type="submission" date="2018-05" db="EMBL/GenBank/DDBJ databases">
        <title>Reference genomes for bee gut microbiota database.</title>
        <authorList>
            <person name="Ellegaard K.M."/>
        </authorList>
    </citation>
    <scope>NUCLEOTIDE SEQUENCE [LARGE SCALE GENOMIC DNA]</scope>
    <source>
        <strain evidence="8 9">ESL0284</strain>
    </source>
</reference>
<dbReference type="CDD" id="cd06142">
    <property type="entry name" value="RNaseD_exo"/>
    <property type="match status" value="1"/>
</dbReference>
<dbReference type="GO" id="GO:0042780">
    <property type="term" value="P:tRNA 3'-end processing"/>
    <property type="evidence" value="ECO:0007669"/>
    <property type="project" value="UniProtKB-UniRule"/>
</dbReference>
<dbReference type="PROSITE" id="PS50967">
    <property type="entry name" value="HRDC"/>
    <property type="match status" value="1"/>
</dbReference>
<dbReference type="GO" id="GO:0005737">
    <property type="term" value="C:cytoplasm"/>
    <property type="evidence" value="ECO:0007669"/>
    <property type="project" value="UniProtKB-SubCell"/>
</dbReference>
<dbReference type="InterPro" id="IPR044876">
    <property type="entry name" value="HRDC_dom_sf"/>
</dbReference>
<sequence length="391" mass="44598">MKSFKEFPVPQLISDSHSLRQMVDSLLVENYVTMDTEFVRESTYWPELCLIQIAGSHQVYLVDALSKTIDLSLLTPLLLEPKIVKVFHAAQQDLEIFLHLFGFLPVSIFDTQIAAMVAGFGNQIGYDSLIESLLNHKVDKSYRFSDWSIRPLTKAQQDYAVADVTYLWSAFPILYEKLRLDNRLSWVASEMELLSNPDFYLPPIEKICKKLGAKIRNGRSLACLSYLIQWREEKAQKVNIPRHHFIRDESLIAIAVALPDTVKTLEKIRGINRDFANGQDGQSVLEIIKKTKEIDSESLPTPFIYKNPVEKPSEALVSLLKVMLLAKCEIYKVAPKLVASSKDIEKIALGYRDLEIFTGWRHEVFGKDAIDLCEGKLMISVQDKTLKFVKV</sequence>
<keyword evidence="9" id="KW-1185">Reference proteome</keyword>
<keyword evidence="1 6" id="KW-0963">Cytoplasm</keyword>
<dbReference type="InterPro" id="IPR010997">
    <property type="entry name" value="HRDC-like_sf"/>
</dbReference>
<dbReference type="InterPro" id="IPR006292">
    <property type="entry name" value="RNase_D"/>
</dbReference>
<dbReference type="GO" id="GO:0033890">
    <property type="term" value="F:ribonuclease D activity"/>
    <property type="evidence" value="ECO:0007669"/>
    <property type="project" value="UniProtKB-UniRule"/>
</dbReference>
<dbReference type="OrthoDB" id="9800549at2"/>
<accession>A0A318N308</accession>
<evidence type="ECO:0000256" key="2">
    <source>
        <dbReference type="ARBA" id="ARBA00022694"/>
    </source>
</evidence>
<dbReference type="EC" id="3.1.13.5" evidence="6"/>
<dbReference type="SUPFAM" id="SSF53098">
    <property type="entry name" value="Ribonuclease H-like"/>
    <property type="match status" value="1"/>
</dbReference>
<dbReference type="InterPro" id="IPR002121">
    <property type="entry name" value="HRDC_dom"/>
</dbReference>
<dbReference type="InterPro" id="IPR002562">
    <property type="entry name" value="3'-5'_exonuclease_dom"/>
</dbReference>
<organism evidence="8 9">
    <name type="scientific">Commensalibacter melissae</name>
    <dbReference type="NCBI Taxonomy" id="2070537"/>
    <lineage>
        <taxon>Bacteria</taxon>
        <taxon>Pseudomonadati</taxon>
        <taxon>Pseudomonadota</taxon>
        <taxon>Alphaproteobacteria</taxon>
        <taxon>Acetobacterales</taxon>
        <taxon>Acetobacteraceae</taxon>
    </lineage>
</organism>